<proteinExistence type="predicted"/>
<evidence type="ECO:0000313" key="2">
    <source>
        <dbReference type="EMBL" id="MCM2389376.1"/>
    </source>
</evidence>
<dbReference type="RefSeq" id="WP_250919695.1">
    <property type="nucleotide sequence ID" value="NZ_JAMQAW010000010.1"/>
</dbReference>
<organism evidence="2 3">
    <name type="scientific">Streptomyces albipurpureus</name>
    <dbReference type="NCBI Taxonomy" id="2897419"/>
    <lineage>
        <taxon>Bacteria</taxon>
        <taxon>Bacillati</taxon>
        <taxon>Actinomycetota</taxon>
        <taxon>Actinomycetes</taxon>
        <taxon>Kitasatosporales</taxon>
        <taxon>Streptomycetaceae</taxon>
        <taxon>Streptomyces</taxon>
    </lineage>
</organism>
<evidence type="ECO:0000313" key="3">
    <source>
        <dbReference type="Proteomes" id="UP001431429"/>
    </source>
</evidence>
<evidence type="ECO:0000256" key="1">
    <source>
        <dbReference type="SAM" id="MobiDB-lite"/>
    </source>
</evidence>
<reference evidence="2" key="1">
    <citation type="submission" date="2022-06" db="EMBL/GenBank/DDBJ databases">
        <title>Genome public.</title>
        <authorList>
            <person name="Sun Q."/>
        </authorList>
    </citation>
    <scope>NUCLEOTIDE SEQUENCE</scope>
    <source>
        <strain evidence="2">CWNU-1</strain>
    </source>
</reference>
<accession>A0ABT0UMD4</accession>
<name>A0ABT0UMD4_9ACTN</name>
<dbReference type="EMBL" id="JAMQAW010000010">
    <property type="protein sequence ID" value="MCM2389376.1"/>
    <property type="molecule type" value="Genomic_DNA"/>
</dbReference>
<sequence length="114" mass="12590">MSSYHRDERAVRHQPALLPVTSQGVDEGYRLVGPDGRLTAVVEHVLWLDSHPAGPDTHVVVSFEDGSQVEFPFDVPLTAVWHAETRSLNETELTAATPAQWGKQGHFHGIDPDD</sequence>
<comment type="caution">
    <text evidence="2">The sequence shown here is derived from an EMBL/GenBank/DDBJ whole genome shotgun (WGS) entry which is preliminary data.</text>
</comment>
<protein>
    <submittedName>
        <fullName evidence="2">Uncharacterized protein</fullName>
    </submittedName>
</protein>
<gene>
    <name evidence="2" type="ORF">NBG84_13905</name>
</gene>
<keyword evidence="3" id="KW-1185">Reference proteome</keyword>
<dbReference type="Proteomes" id="UP001431429">
    <property type="component" value="Unassembled WGS sequence"/>
</dbReference>
<feature type="region of interest" description="Disordered" evidence="1">
    <location>
        <begin position="95"/>
        <end position="114"/>
    </location>
</feature>